<evidence type="ECO:0000313" key="2">
    <source>
        <dbReference type="Proteomes" id="UP000271087"/>
    </source>
</evidence>
<proteinExistence type="predicted"/>
<keyword evidence="2" id="KW-1185">Reference proteome</keyword>
<accession>A0A182EEF2</accession>
<name>A0A182EEF2_ONCOC</name>
<reference evidence="1 2" key="2">
    <citation type="submission" date="2018-08" db="EMBL/GenBank/DDBJ databases">
        <authorList>
            <person name="Laetsch R D."/>
            <person name="Stevens L."/>
            <person name="Kumar S."/>
            <person name="Blaxter L. M."/>
        </authorList>
    </citation>
    <scope>NUCLEOTIDE SEQUENCE [LARGE SCALE GENOMIC DNA]</scope>
</reference>
<evidence type="ECO:0000313" key="1">
    <source>
        <dbReference type="EMBL" id="VDK82462.1"/>
    </source>
</evidence>
<dbReference type="AlphaFoldDB" id="A0A182EEF2"/>
<dbReference type="Proteomes" id="UP000271087">
    <property type="component" value="Unassembled WGS sequence"/>
</dbReference>
<organism evidence="3">
    <name type="scientific">Onchocerca ochengi</name>
    <name type="common">Filarial nematode worm</name>
    <dbReference type="NCBI Taxonomy" id="42157"/>
    <lineage>
        <taxon>Eukaryota</taxon>
        <taxon>Metazoa</taxon>
        <taxon>Ecdysozoa</taxon>
        <taxon>Nematoda</taxon>
        <taxon>Chromadorea</taxon>
        <taxon>Rhabditida</taxon>
        <taxon>Spirurina</taxon>
        <taxon>Spiruromorpha</taxon>
        <taxon>Filarioidea</taxon>
        <taxon>Onchocercidae</taxon>
        <taxon>Onchocerca</taxon>
    </lineage>
</organism>
<protein>
    <submittedName>
        <fullName evidence="3">Reverse transcriptase domain-containing protein</fullName>
    </submittedName>
</protein>
<dbReference type="WBParaSite" id="nOo.2.0.1.t06458-RA">
    <property type="protein sequence ID" value="nOo.2.0.1.t06458-RA"/>
    <property type="gene ID" value="nOo.2.0.1.g06458"/>
</dbReference>
<gene>
    <name evidence="1" type="ORF">NOO_LOCUS6458</name>
</gene>
<sequence>MYLIAIDRKSRRATIDRCYWMDGRCGSTSTSEGETFIQSESVIKLLHYRSNKKKAPVSVAGNTQQVVAIGNFSYDRRDDLRILNYFKEIHRSLDTQAPLPHFDNLIGAAIPVTLLFADGVWFHPVACIIKILKDELRDKQSSFCVGASLRLFSSEIEDVVISGRMPTPGKCQDMGVWDVFVEILISDDILLMFCVDAMSRYHLDPSISVCTIHIHTHRLKYTHIHIRFEVFECRSDGREWDLTNGLMLVLLSVAGFKVGERGDRVSRVEVGKRTTTVQSRVLLQGEGETTVPTQKLSSPSDLLKYWTADDTLGREKLPLKLQRARISFSYR</sequence>
<reference evidence="3" key="1">
    <citation type="submission" date="2016-06" db="UniProtKB">
        <authorList>
            <consortium name="WormBaseParasite"/>
        </authorList>
    </citation>
    <scope>IDENTIFICATION</scope>
</reference>
<dbReference type="EMBL" id="UYRW01002010">
    <property type="protein sequence ID" value="VDK82462.1"/>
    <property type="molecule type" value="Genomic_DNA"/>
</dbReference>
<evidence type="ECO:0000313" key="3">
    <source>
        <dbReference type="WBParaSite" id="nOo.2.0.1.t06458-RA"/>
    </source>
</evidence>
<dbReference type="OrthoDB" id="10459040at2759"/>